<feature type="non-terminal residue" evidence="5">
    <location>
        <position position="307"/>
    </location>
</feature>
<dbReference type="Proteomes" id="UP000824890">
    <property type="component" value="Unassembled WGS sequence"/>
</dbReference>
<keyword evidence="2" id="KW-0433">Leucine-rich repeat</keyword>
<evidence type="ECO:0000313" key="6">
    <source>
        <dbReference type="Proteomes" id="UP000824890"/>
    </source>
</evidence>
<dbReference type="Gene3D" id="3.80.10.10">
    <property type="entry name" value="Ribonuclease Inhibitor"/>
    <property type="match status" value="2"/>
</dbReference>
<sequence length="307" mass="34935">MNHPSLVDISNNNLTGVIPSWIGELSPYVLLLSNNSLEGEIHISLFNISYILDLSANTLSEDIPLSWRSPTILFLQDNNLSGVIPDTLLGNVFVLDLRNNKFLSASGPAWKYFGLEAAHFILVIHHFLWEKGFIIHKLLFLWWSLVYRVFSTKRFPCKIEATPRLKLNLQQNTDMIPTWWKSPIIVWNGSLRNELSGDIPEDLGGLLELEALNLSYNKLSGLIPKIFSGLKNMEIFDLSFNSPDPITTNITDQPWGFQCLVQQLIRSHSTRRTFNHICALRQSINTSCDNNHYQEPDNGVKDDESSL</sequence>
<name>A0ABQ7Z6W5_BRANA</name>
<organism evidence="5 6">
    <name type="scientific">Brassica napus</name>
    <name type="common">Rape</name>
    <dbReference type="NCBI Taxonomy" id="3708"/>
    <lineage>
        <taxon>Eukaryota</taxon>
        <taxon>Viridiplantae</taxon>
        <taxon>Streptophyta</taxon>
        <taxon>Embryophyta</taxon>
        <taxon>Tracheophyta</taxon>
        <taxon>Spermatophyta</taxon>
        <taxon>Magnoliopsida</taxon>
        <taxon>eudicotyledons</taxon>
        <taxon>Gunneridae</taxon>
        <taxon>Pentapetalae</taxon>
        <taxon>rosids</taxon>
        <taxon>malvids</taxon>
        <taxon>Brassicales</taxon>
        <taxon>Brassicaceae</taxon>
        <taxon>Brassiceae</taxon>
        <taxon>Brassica</taxon>
    </lineage>
</organism>
<dbReference type="InterPro" id="IPR051502">
    <property type="entry name" value="RLP_Defense_Trigger"/>
</dbReference>
<dbReference type="SUPFAM" id="SSF52058">
    <property type="entry name" value="L domain-like"/>
    <property type="match status" value="1"/>
</dbReference>
<dbReference type="PANTHER" id="PTHR48062:SF64">
    <property type="entry name" value="RECEPTOR-LIKE PROTEIN 13"/>
    <property type="match status" value="1"/>
</dbReference>
<evidence type="ECO:0000256" key="1">
    <source>
        <dbReference type="ARBA" id="ARBA00009592"/>
    </source>
</evidence>
<evidence type="ECO:0000313" key="5">
    <source>
        <dbReference type="EMBL" id="KAH0875856.1"/>
    </source>
</evidence>
<dbReference type="Pfam" id="PF00560">
    <property type="entry name" value="LRR_1"/>
    <property type="match status" value="1"/>
</dbReference>
<comment type="caution">
    <text evidence="5">The sequence shown here is derived from an EMBL/GenBank/DDBJ whole genome shotgun (WGS) entry which is preliminary data.</text>
</comment>
<dbReference type="Pfam" id="PF13855">
    <property type="entry name" value="LRR_8"/>
    <property type="match status" value="1"/>
</dbReference>
<dbReference type="EMBL" id="JAGKQM010000016">
    <property type="protein sequence ID" value="KAH0875856.1"/>
    <property type="molecule type" value="Genomic_DNA"/>
</dbReference>
<keyword evidence="3" id="KW-0677">Repeat</keyword>
<accession>A0ABQ7Z6W5</accession>
<dbReference type="InterPro" id="IPR032675">
    <property type="entry name" value="LRR_dom_sf"/>
</dbReference>
<dbReference type="InterPro" id="IPR001611">
    <property type="entry name" value="Leu-rich_rpt"/>
</dbReference>
<evidence type="ECO:0000256" key="2">
    <source>
        <dbReference type="ARBA" id="ARBA00022614"/>
    </source>
</evidence>
<protein>
    <submittedName>
        <fullName evidence="5">Uncharacterized protein</fullName>
    </submittedName>
</protein>
<dbReference type="PANTHER" id="PTHR48062">
    <property type="entry name" value="RECEPTOR-LIKE PROTEIN 14"/>
    <property type="match status" value="1"/>
</dbReference>
<evidence type="ECO:0000256" key="3">
    <source>
        <dbReference type="ARBA" id="ARBA00022737"/>
    </source>
</evidence>
<evidence type="ECO:0000256" key="4">
    <source>
        <dbReference type="ARBA" id="ARBA00023170"/>
    </source>
</evidence>
<proteinExistence type="inferred from homology"/>
<comment type="similarity">
    <text evidence="1">Belongs to the RLP family.</text>
</comment>
<gene>
    <name evidence="5" type="ORF">HID58_073218</name>
</gene>
<keyword evidence="6" id="KW-1185">Reference proteome</keyword>
<keyword evidence="4" id="KW-0675">Receptor</keyword>
<reference evidence="5 6" key="1">
    <citation type="submission" date="2021-05" db="EMBL/GenBank/DDBJ databases">
        <title>Genome Assembly of Synthetic Allotetraploid Brassica napus Reveals Homoeologous Exchanges between Subgenomes.</title>
        <authorList>
            <person name="Davis J.T."/>
        </authorList>
    </citation>
    <scope>NUCLEOTIDE SEQUENCE [LARGE SCALE GENOMIC DNA]</scope>
    <source>
        <strain evidence="6">cv. Da-Ae</strain>
        <tissue evidence="5">Seedling</tissue>
    </source>
</reference>